<dbReference type="PANTHER" id="PTHR30055">
    <property type="entry name" value="HTH-TYPE TRANSCRIPTIONAL REGULATOR RUTR"/>
    <property type="match status" value="1"/>
</dbReference>
<evidence type="ECO:0000256" key="2">
    <source>
        <dbReference type="PROSITE-ProRule" id="PRU00335"/>
    </source>
</evidence>
<dbReference type="Gene3D" id="1.10.357.10">
    <property type="entry name" value="Tetracycline Repressor, domain 2"/>
    <property type="match status" value="1"/>
</dbReference>
<dbReference type="PRINTS" id="PR00455">
    <property type="entry name" value="HTHTETR"/>
</dbReference>
<gene>
    <name evidence="4" type="ORF">ACFQ4H_13835</name>
</gene>
<dbReference type="InterPro" id="IPR009057">
    <property type="entry name" value="Homeodomain-like_sf"/>
</dbReference>
<dbReference type="Pfam" id="PF17920">
    <property type="entry name" value="TetR_C_16"/>
    <property type="match status" value="1"/>
</dbReference>
<keyword evidence="1 2" id="KW-0238">DNA-binding</keyword>
<dbReference type="SUPFAM" id="SSF46689">
    <property type="entry name" value="Homeodomain-like"/>
    <property type="match status" value="1"/>
</dbReference>
<feature type="DNA-binding region" description="H-T-H motif" evidence="2">
    <location>
        <begin position="32"/>
        <end position="51"/>
    </location>
</feature>
<feature type="domain" description="HTH tetR-type" evidence="3">
    <location>
        <begin position="9"/>
        <end position="69"/>
    </location>
</feature>
<evidence type="ECO:0000256" key="1">
    <source>
        <dbReference type="ARBA" id="ARBA00023125"/>
    </source>
</evidence>
<dbReference type="InterPro" id="IPR036271">
    <property type="entry name" value="Tet_transcr_reg_TetR-rel_C_sf"/>
</dbReference>
<dbReference type="InterPro" id="IPR001647">
    <property type="entry name" value="HTH_TetR"/>
</dbReference>
<reference evidence="5" key="1">
    <citation type="journal article" date="2019" name="Int. J. Syst. Evol. Microbiol.">
        <title>The Global Catalogue of Microorganisms (GCM) 10K type strain sequencing project: providing services to taxonomists for standard genome sequencing and annotation.</title>
        <authorList>
            <consortium name="The Broad Institute Genomics Platform"/>
            <consortium name="The Broad Institute Genome Sequencing Center for Infectious Disease"/>
            <person name="Wu L."/>
            <person name="Ma J."/>
        </authorList>
    </citation>
    <scope>NUCLEOTIDE SEQUENCE [LARGE SCALE GENOMIC DNA]</scope>
    <source>
        <strain evidence="5">JCM 31037</strain>
    </source>
</reference>
<sequence length="189" mass="20440">MSSTPRRSDGTRATILAAARERFAADGFERATIRAIAADAGIDPSMVMRYYGSKDQLFAAAADFDLRLPDLGKLPPDQIGGTVVTHFLKVWEGNGTFQALIRAGATNDSAAERMREIFGRQLGPMVAAIVPDPQEATKRAGIMATQMLGFALCRYVLRLPPVVSLTHDEVIAWLAPTIQRYLTSDAASS</sequence>
<dbReference type="Gene3D" id="1.10.10.60">
    <property type="entry name" value="Homeodomain-like"/>
    <property type="match status" value="1"/>
</dbReference>
<organism evidence="4 5">
    <name type="scientific">Micromonospora sonneratiae</name>
    <dbReference type="NCBI Taxonomy" id="1184706"/>
    <lineage>
        <taxon>Bacteria</taxon>
        <taxon>Bacillati</taxon>
        <taxon>Actinomycetota</taxon>
        <taxon>Actinomycetes</taxon>
        <taxon>Micromonosporales</taxon>
        <taxon>Micromonosporaceae</taxon>
        <taxon>Micromonospora</taxon>
    </lineage>
</organism>
<protein>
    <submittedName>
        <fullName evidence="4">TetR family transcriptional regulator</fullName>
    </submittedName>
</protein>
<evidence type="ECO:0000259" key="3">
    <source>
        <dbReference type="PROSITE" id="PS50977"/>
    </source>
</evidence>
<dbReference type="Pfam" id="PF00440">
    <property type="entry name" value="TetR_N"/>
    <property type="match status" value="1"/>
</dbReference>
<dbReference type="EMBL" id="JBHTMP010000018">
    <property type="protein sequence ID" value="MFD1322174.1"/>
    <property type="molecule type" value="Genomic_DNA"/>
</dbReference>
<dbReference type="PROSITE" id="PS50977">
    <property type="entry name" value="HTH_TETR_2"/>
    <property type="match status" value="1"/>
</dbReference>
<dbReference type="InterPro" id="IPR050109">
    <property type="entry name" value="HTH-type_TetR-like_transc_reg"/>
</dbReference>
<dbReference type="PANTHER" id="PTHR30055:SF235">
    <property type="entry name" value="TRANSCRIPTIONAL REGULATORY PROTEIN"/>
    <property type="match status" value="1"/>
</dbReference>
<accession>A0ABW3YDE7</accession>
<evidence type="ECO:0000313" key="5">
    <source>
        <dbReference type="Proteomes" id="UP001597260"/>
    </source>
</evidence>
<dbReference type="SUPFAM" id="SSF48498">
    <property type="entry name" value="Tetracyclin repressor-like, C-terminal domain"/>
    <property type="match status" value="1"/>
</dbReference>
<dbReference type="RefSeq" id="WP_377570794.1">
    <property type="nucleotide sequence ID" value="NZ_JBHTMP010000018.1"/>
</dbReference>
<proteinExistence type="predicted"/>
<dbReference type="InterPro" id="IPR041678">
    <property type="entry name" value="TetR_C_16"/>
</dbReference>
<evidence type="ECO:0000313" key="4">
    <source>
        <dbReference type="EMBL" id="MFD1322174.1"/>
    </source>
</evidence>
<dbReference type="Proteomes" id="UP001597260">
    <property type="component" value="Unassembled WGS sequence"/>
</dbReference>
<keyword evidence="5" id="KW-1185">Reference proteome</keyword>
<name>A0ABW3YDE7_9ACTN</name>
<comment type="caution">
    <text evidence="4">The sequence shown here is derived from an EMBL/GenBank/DDBJ whole genome shotgun (WGS) entry which is preliminary data.</text>
</comment>